<sequence length="257" mass="28769">MSALTSPPESLPDNVLVGEQAYAEDVKSLGTVASVEHTEVKEVMDESSSPRVTDRECNKVGDSGGKTRQHIETRENKPGITSNEDVAGPNEAMIATKRAKGFGDSPHQFDDKETEHKDTPSARETSHDESVACKSHHERTRRPRYRNTESRSAPSTAERPVNEAALDNAEKKAQQEVLNLKRKLARKDREWKIMKDMADEIRRLRRAELTWKVKQSTNKPEMSINSQNQDGPQPGKEGLSEDSDAEEAKPQPRAEMN</sequence>
<comment type="caution">
    <text evidence="2">The sequence shown here is derived from an EMBL/GenBank/DDBJ whole genome shotgun (WGS) entry which is preliminary data.</text>
</comment>
<feature type="region of interest" description="Disordered" evidence="1">
    <location>
        <begin position="40"/>
        <end position="174"/>
    </location>
</feature>
<organism evidence="2 3">
    <name type="scientific">Triangularia setosa</name>
    <dbReference type="NCBI Taxonomy" id="2587417"/>
    <lineage>
        <taxon>Eukaryota</taxon>
        <taxon>Fungi</taxon>
        <taxon>Dikarya</taxon>
        <taxon>Ascomycota</taxon>
        <taxon>Pezizomycotina</taxon>
        <taxon>Sordariomycetes</taxon>
        <taxon>Sordariomycetidae</taxon>
        <taxon>Sordariales</taxon>
        <taxon>Podosporaceae</taxon>
        <taxon>Triangularia</taxon>
    </lineage>
</organism>
<feature type="compositionally biased region" description="Basic and acidic residues" evidence="1">
    <location>
        <begin position="107"/>
        <end position="131"/>
    </location>
</feature>
<evidence type="ECO:0000313" key="3">
    <source>
        <dbReference type="Proteomes" id="UP001302321"/>
    </source>
</evidence>
<keyword evidence="3" id="KW-1185">Reference proteome</keyword>
<dbReference type="AlphaFoldDB" id="A0AAN6W3R4"/>
<feature type="region of interest" description="Disordered" evidence="1">
    <location>
        <begin position="212"/>
        <end position="257"/>
    </location>
</feature>
<feature type="compositionally biased region" description="Basic residues" evidence="1">
    <location>
        <begin position="134"/>
        <end position="145"/>
    </location>
</feature>
<dbReference type="EMBL" id="MU866284">
    <property type="protein sequence ID" value="KAK4174388.1"/>
    <property type="molecule type" value="Genomic_DNA"/>
</dbReference>
<feature type="compositionally biased region" description="Polar residues" evidence="1">
    <location>
        <begin position="213"/>
        <end position="231"/>
    </location>
</feature>
<evidence type="ECO:0000256" key="1">
    <source>
        <dbReference type="SAM" id="MobiDB-lite"/>
    </source>
</evidence>
<evidence type="ECO:0000313" key="2">
    <source>
        <dbReference type="EMBL" id="KAK4174388.1"/>
    </source>
</evidence>
<proteinExistence type="predicted"/>
<feature type="compositionally biased region" description="Basic and acidic residues" evidence="1">
    <location>
        <begin position="246"/>
        <end position="257"/>
    </location>
</feature>
<reference evidence="2" key="2">
    <citation type="submission" date="2023-05" db="EMBL/GenBank/DDBJ databases">
        <authorList>
            <consortium name="Lawrence Berkeley National Laboratory"/>
            <person name="Steindorff A."/>
            <person name="Hensen N."/>
            <person name="Bonometti L."/>
            <person name="Westerberg I."/>
            <person name="Brannstrom I.O."/>
            <person name="Guillou S."/>
            <person name="Cros-Aarteil S."/>
            <person name="Calhoun S."/>
            <person name="Haridas S."/>
            <person name="Kuo A."/>
            <person name="Mondo S."/>
            <person name="Pangilinan J."/>
            <person name="Riley R."/>
            <person name="Labutti K."/>
            <person name="Andreopoulos B."/>
            <person name="Lipzen A."/>
            <person name="Chen C."/>
            <person name="Yanf M."/>
            <person name="Daum C."/>
            <person name="Ng V."/>
            <person name="Clum A."/>
            <person name="Ohm R."/>
            <person name="Martin F."/>
            <person name="Silar P."/>
            <person name="Natvig D."/>
            <person name="Lalanne C."/>
            <person name="Gautier V."/>
            <person name="Ament-Velasquez S.L."/>
            <person name="Kruys A."/>
            <person name="Hutchinson M.I."/>
            <person name="Powell A.J."/>
            <person name="Barry K."/>
            <person name="Miller A.N."/>
            <person name="Grigoriev I.V."/>
            <person name="Debuchy R."/>
            <person name="Gladieux P."/>
            <person name="Thoren M.H."/>
            <person name="Johannesson H."/>
        </authorList>
    </citation>
    <scope>NUCLEOTIDE SEQUENCE</scope>
    <source>
        <strain evidence="2">CBS 892.96</strain>
    </source>
</reference>
<reference evidence="2" key="1">
    <citation type="journal article" date="2023" name="Mol. Phylogenet. Evol.">
        <title>Genome-scale phylogeny and comparative genomics of the fungal order Sordariales.</title>
        <authorList>
            <person name="Hensen N."/>
            <person name="Bonometti L."/>
            <person name="Westerberg I."/>
            <person name="Brannstrom I.O."/>
            <person name="Guillou S."/>
            <person name="Cros-Aarteil S."/>
            <person name="Calhoun S."/>
            <person name="Haridas S."/>
            <person name="Kuo A."/>
            <person name="Mondo S."/>
            <person name="Pangilinan J."/>
            <person name="Riley R."/>
            <person name="LaButti K."/>
            <person name="Andreopoulos B."/>
            <person name="Lipzen A."/>
            <person name="Chen C."/>
            <person name="Yan M."/>
            <person name="Daum C."/>
            <person name="Ng V."/>
            <person name="Clum A."/>
            <person name="Steindorff A."/>
            <person name="Ohm R.A."/>
            <person name="Martin F."/>
            <person name="Silar P."/>
            <person name="Natvig D.O."/>
            <person name="Lalanne C."/>
            <person name="Gautier V."/>
            <person name="Ament-Velasquez S.L."/>
            <person name="Kruys A."/>
            <person name="Hutchinson M.I."/>
            <person name="Powell A.J."/>
            <person name="Barry K."/>
            <person name="Miller A.N."/>
            <person name="Grigoriev I.V."/>
            <person name="Debuchy R."/>
            <person name="Gladieux P."/>
            <person name="Hiltunen Thoren M."/>
            <person name="Johannesson H."/>
        </authorList>
    </citation>
    <scope>NUCLEOTIDE SEQUENCE</scope>
    <source>
        <strain evidence="2">CBS 892.96</strain>
    </source>
</reference>
<name>A0AAN6W3R4_9PEZI</name>
<accession>A0AAN6W3R4</accession>
<gene>
    <name evidence="2" type="ORF">QBC36DRAFT_292479</name>
</gene>
<protein>
    <submittedName>
        <fullName evidence="2">Uncharacterized protein</fullName>
    </submittedName>
</protein>
<dbReference type="Proteomes" id="UP001302321">
    <property type="component" value="Unassembled WGS sequence"/>
</dbReference>